<feature type="region of interest" description="Disordered" evidence="1">
    <location>
        <begin position="109"/>
        <end position="132"/>
    </location>
</feature>
<reference evidence="2 4" key="1">
    <citation type="submission" date="2017-06" db="EMBL/GenBank/DDBJ databases">
        <authorList>
            <consortium name="Pathogen Informatics"/>
        </authorList>
    </citation>
    <scope>NUCLEOTIDE SEQUENCE [LARGE SCALE GENOMIC DNA]</scope>
    <source>
        <strain evidence="2 4">NCTC13039</strain>
    </source>
</reference>
<evidence type="ECO:0000256" key="1">
    <source>
        <dbReference type="SAM" id="MobiDB-lite"/>
    </source>
</evidence>
<feature type="region of interest" description="Disordered" evidence="1">
    <location>
        <begin position="49"/>
        <end position="69"/>
    </location>
</feature>
<dbReference type="AlphaFoldDB" id="A0A239V4E2"/>
<gene>
    <name evidence="3" type="ORF">NCTC7915_01835</name>
    <name evidence="2" type="ORF">SAMEA4475696_00091</name>
</gene>
<dbReference type="Proteomes" id="UP000242637">
    <property type="component" value="Chromosome 1"/>
</dbReference>
<protein>
    <submittedName>
        <fullName evidence="2">Uncharacterized protein</fullName>
    </submittedName>
</protein>
<organism evidence="2 4">
    <name type="scientific">Dermatophilus congolensis</name>
    <dbReference type="NCBI Taxonomy" id="1863"/>
    <lineage>
        <taxon>Bacteria</taxon>
        <taxon>Bacillati</taxon>
        <taxon>Actinomycetota</taxon>
        <taxon>Actinomycetes</taxon>
        <taxon>Micrococcales</taxon>
        <taxon>Dermatophilaceae</taxon>
        <taxon>Dermatophilus</taxon>
    </lineage>
</organism>
<reference evidence="3 5" key="2">
    <citation type="submission" date="2018-06" db="EMBL/GenBank/DDBJ databases">
        <authorList>
            <consortium name="Pathogen Informatics"/>
            <person name="Doyle S."/>
        </authorList>
    </citation>
    <scope>NUCLEOTIDE SEQUENCE [LARGE SCALE GENOMIC DNA]</scope>
    <source>
        <strain evidence="3 5">NCTC7915</strain>
    </source>
</reference>
<dbReference type="RefSeq" id="WP_028326853.1">
    <property type="nucleotide sequence ID" value="NZ_JAAFNI010000001.1"/>
</dbReference>
<evidence type="ECO:0000313" key="3">
    <source>
        <dbReference type="EMBL" id="STD12758.1"/>
    </source>
</evidence>
<keyword evidence="4" id="KW-1185">Reference proteome</keyword>
<dbReference type="KEGG" id="dco:SAMEA4475696_0091"/>
<feature type="compositionally biased region" description="Basic and acidic residues" evidence="1">
    <location>
        <begin position="118"/>
        <end position="132"/>
    </location>
</feature>
<evidence type="ECO:0000313" key="5">
    <source>
        <dbReference type="Proteomes" id="UP000254118"/>
    </source>
</evidence>
<dbReference type="OrthoDB" id="4189610at2"/>
<evidence type="ECO:0000313" key="4">
    <source>
        <dbReference type="Proteomes" id="UP000242637"/>
    </source>
</evidence>
<dbReference type="GeneID" id="63458405"/>
<sequence>MSNVREPRRDEALPGELKPLDWYEGRGPITDGEALGVLRRRRRVELAGVPKSRGKRAGVPEELPPAVGPKKASVFRLPERTMAFAHARAELERVPLTTVIEEMLRDYATSAPQSPQDVEARLTRKDIKWQRR</sequence>
<dbReference type="Proteomes" id="UP000254118">
    <property type="component" value="Unassembled WGS sequence"/>
</dbReference>
<name>A0A239V4E2_9MICO</name>
<evidence type="ECO:0000313" key="2">
    <source>
        <dbReference type="EMBL" id="SNV16886.1"/>
    </source>
</evidence>
<dbReference type="EMBL" id="UFYA01000001">
    <property type="protein sequence ID" value="STD12758.1"/>
    <property type="molecule type" value="Genomic_DNA"/>
</dbReference>
<feature type="region of interest" description="Disordered" evidence="1">
    <location>
        <begin position="1"/>
        <end position="20"/>
    </location>
</feature>
<accession>A0A239V4E2</accession>
<dbReference type="STRING" id="1121387.GCA_000429885_00834"/>
<proteinExistence type="predicted"/>
<dbReference type="EMBL" id="LT906453">
    <property type="protein sequence ID" value="SNV16886.1"/>
    <property type="molecule type" value="Genomic_DNA"/>
</dbReference>